<gene>
    <name evidence="1" type="ORF">B0I36DRAFT_371929</name>
</gene>
<dbReference type="AlphaFoldDB" id="A0A9P8YDT7"/>
<keyword evidence="2" id="KW-1185">Reference proteome</keyword>
<dbReference type="SUPFAM" id="SSF54427">
    <property type="entry name" value="NTF2-like"/>
    <property type="match status" value="1"/>
</dbReference>
<reference evidence="1" key="1">
    <citation type="journal article" date="2021" name="Nat. Commun.">
        <title>Genetic determinants of endophytism in the Arabidopsis root mycobiome.</title>
        <authorList>
            <person name="Mesny F."/>
            <person name="Miyauchi S."/>
            <person name="Thiergart T."/>
            <person name="Pickel B."/>
            <person name="Atanasova L."/>
            <person name="Karlsson M."/>
            <person name="Huettel B."/>
            <person name="Barry K.W."/>
            <person name="Haridas S."/>
            <person name="Chen C."/>
            <person name="Bauer D."/>
            <person name="Andreopoulos W."/>
            <person name="Pangilinan J."/>
            <person name="LaButti K."/>
            <person name="Riley R."/>
            <person name="Lipzen A."/>
            <person name="Clum A."/>
            <person name="Drula E."/>
            <person name="Henrissat B."/>
            <person name="Kohler A."/>
            <person name="Grigoriev I.V."/>
            <person name="Martin F.M."/>
            <person name="Hacquard S."/>
        </authorList>
    </citation>
    <scope>NUCLEOTIDE SEQUENCE</scope>
    <source>
        <strain evidence="1">MPI-CAGE-CH-0230</strain>
    </source>
</reference>
<sequence>MVSHDTFPTAKPERLSPTLTIHAPLTHRGHGPGIVIVTDSATSQTATNGDAQPHETLDPQPLQKWAEEGYVVAELRLSASGSSDDDAIRLRDDLRVATEALTMHDKCTSKSRYAVIVYTPAAFPSISSAIDGNGEIAAVVSFGALNTACRKPRLYHLAETANPLAAAKAPAVENETVHRYGNVQSTGFVLPGHAHFVASAAAVSHSRSVAFIKKHLDGPWFDLEAIWDEHTAFEFDTRNVEDTMATMVQEPYVNHIPTMTGGVGRAKLSVFYRDHFIHSNPDGTGLDLISRTVGVDRIVDEFLFCCKHDRIIDWLLPGVPPTGKDLRIPFTAVVNIRGDRLFHEHISWDQLTVLFQLGLMPDYLPFPYPVAGATDSAKKIEYRVPGAGIDTARKLADESSVPSNEMFKFTHREV</sequence>
<dbReference type="InterPro" id="IPR009959">
    <property type="entry name" value="Cyclase_SnoaL-like"/>
</dbReference>
<dbReference type="GO" id="GO:0030638">
    <property type="term" value="P:polyketide metabolic process"/>
    <property type="evidence" value="ECO:0007669"/>
    <property type="project" value="InterPro"/>
</dbReference>
<protein>
    <recommendedName>
        <fullName evidence="3">Carboxymethylenebutenolidase</fullName>
    </recommendedName>
</protein>
<dbReference type="InterPro" id="IPR032710">
    <property type="entry name" value="NTF2-like_dom_sf"/>
</dbReference>
<name>A0A9P8YDT7_9PEZI</name>
<evidence type="ECO:0000313" key="1">
    <source>
        <dbReference type="EMBL" id="KAH7037414.1"/>
    </source>
</evidence>
<dbReference type="PANTHER" id="PTHR38436:SF3">
    <property type="entry name" value="CARBOXYMETHYLENEBUTENOLIDASE-RELATED"/>
    <property type="match status" value="1"/>
</dbReference>
<dbReference type="Proteomes" id="UP000756346">
    <property type="component" value="Unassembled WGS sequence"/>
</dbReference>
<comment type="caution">
    <text evidence="1">The sequence shown here is derived from an EMBL/GenBank/DDBJ whole genome shotgun (WGS) entry which is preliminary data.</text>
</comment>
<dbReference type="Gene3D" id="3.10.450.50">
    <property type="match status" value="1"/>
</dbReference>
<dbReference type="GeneID" id="70189611"/>
<dbReference type="EMBL" id="JAGTJQ010000002">
    <property type="protein sequence ID" value="KAH7037414.1"/>
    <property type="molecule type" value="Genomic_DNA"/>
</dbReference>
<evidence type="ECO:0000313" key="2">
    <source>
        <dbReference type="Proteomes" id="UP000756346"/>
    </source>
</evidence>
<dbReference type="OrthoDB" id="5440at2759"/>
<accession>A0A9P8YDT7</accession>
<dbReference type="RefSeq" id="XP_046016535.1">
    <property type="nucleotide sequence ID" value="XM_046160065.1"/>
</dbReference>
<dbReference type="PANTHER" id="PTHR38436">
    <property type="entry name" value="POLYKETIDE CYCLASE SNOAL-LIKE DOMAIN"/>
    <property type="match status" value="1"/>
</dbReference>
<organism evidence="1 2">
    <name type="scientific">Microdochium trichocladiopsis</name>
    <dbReference type="NCBI Taxonomy" id="1682393"/>
    <lineage>
        <taxon>Eukaryota</taxon>
        <taxon>Fungi</taxon>
        <taxon>Dikarya</taxon>
        <taxon>Ascomycota</taxon>
        <taxon>Pezizomycotina</taxon>
        <taxon>Sordariomycetes</taxon>
        <taxon>Xylariomycetidae</taxon>
        <taxon>Xylariales</taxon>
        <taxon>Microdochiaceae</taxon>
        <taxon>Microdochium</taxon>
    </lineage>
</organism>
<evidence type="ECO:0008006" key="3">
    <source>
        <dbReference type="Google" id="ProtNLM"/>
    </source>
</evidence>
<proteinExistence type="predicted"/>